<name>A0ABS4STA7_9PROT</name>
<organism evidence="5 6">
    <name type="scientific">Azospirillum rugosum</name>
    <dbReference type="NCBI Taxonomy" id="416170"/>
    <lineage>
        <taxon>Bacteria</taxon>
        <taxon>Pseudomonadati</taxon>
        <taxon>Pseudomonadota</taxon>
        <taxon>Alphaproteobacteria</taxon>
        <taxon>Rhodospirillales</taxon>
        <taxon>Azospirillaceae</taxon>
        <taxon>Azospirillum</taxon>
    </lineage>
</organism>
<keyword evidence="3" id="KW-0460">Magnesium</keyword>
<dbReference type="InterPro" id="IPR050065">
    <property type="entry name" value="GlmU-like"/>
</dbReference>
<gene>
    <name evidence="5" type="ORF">J2851_005588</name>
</gene>
<dbReference type="CDD" id="cd02523">
    <property type="entry name" value="PC_cytidylyltransferase"/>
    <property type="match status" value="1"/>
</dbReference>
<reference evidence="5 6" key="1">
    <citation type="submission" date="2021-03" db="EMBL/GenBank/DDBJ databases">
        <title>Genomic Encyclopedia of Type Strains, Phase III (KMG-III): the genomes of soil and plant-associated and newly described type strains.</title>
        <authorList>
            <person name="Whitman W."/>
        </authorList>
    </citation>
    <scope>NUCLEOTIDE SEQUENCE [LARGE SCALE GENOMIC DNA]</scope>
    <source>
        <strain evidence="5 6">IMMIB AFH-6</strain>
    </source>
</reference>
<comment type="caution">
    <text evidence="5">The sequence shown here is derived from an EMBL/GenBank/DDBJ whole genome shotgun (WGS) entry which is preliminary data.</text>
</comment>
<keyword evidence="5" id="KW-0418">Kinase</keyword>
<keyword evidence="6" id="KW-1185">Reference proteome</keyword>
<dbReference type="InterPro" id="IPR029044">
    <property type="entry name" value="Nucleotide-diphossugar_trans"/>
</dbReference>
<evidence type="ECO:0000256" key="3">
    <source>
        <dbReference type="ARBA" id="ARBA00022842"/>
    </source>
</evidence>
<evidence type="ECO:0000259" key="4">
    <source>
        <dbReference type="Pfam" id="PF12804"/>
    </source>
</evidence>
<protein>
    <submittedName>
        <fullName evidence="5">Choline kinase</fullName>
    </submittedName>
</protein>
<evidence type="ECO:0000313" key="5">
    <source>
        <dbReference type="EMBL" id="MBP2295775.1"/>
    </source>
</evidence>
<evidence type="ECO:0000256" key="1">
    <source>
        <dbReference type="ARBA" id="ARBA00022679"/>
    </source>
</evidence>
<dbReference type="Gene3D" id="3.90.550.10">
    <property type="entry name" value="Spore Coat Polysaccharide Biosynthesis Protein SpsA, Chain A"/>
    <property type="match status" value="1"/>
</dbReference>
<dbReference type="PANTHER" id="PTHR43584:SF8">
    <property type="entry name" value="N-ACETYLMURAMATE ALPHA-1-PHOSPHATE URIDYLYLTRANSFERASE"/>
    <property type="match status" value="1"/>
</dbReference>
<dbReference type="EMBL" id="JAGINP010000024">
    <property type="protein sequence ID" value="MBP2295775.1"/>
    <property type="molecule type" value="Genomic_DNA"/>
</dbReference>
<sequence length="269" mass="28666">MTAISKDDSPARLGAGAGQTRAIILAAGRGTRLKENTDDRPKCLVAVAGRPILSRMLDELGGQGITDIVIAVGYRADDIRRHVAEHHPAASVRFVENERYLQTGSVCSLALALDDDATDRHLLIVEGDVVLEPGLCGPVLRHIDTAFDAATLLAPYEPALSGTFALVEDGRVVAWTHESRRGPGFPLTQSYKTVNITLVKQGLPARRLRDAVLATIAACGATAPLEYAMQALVVDGLRIAAVPVDGARWYEVDTPDELAIANGLFAATR</sequence>
<feature type="domain" description="MobA-like NTP transferase" evidence="4">
    <location>
        <begin position="22"/>
        <end position="145"/>
    </location>
</feature>
<dbReference type="Pfam" id="PF12804">
    <property type="entry name" value="NTP_transf_3"/>
    <property type="match status" value="1"/>
</dbReference>
<dbReference type="InterPro" id="IPR025877">
    <property type="entry name" value="MobA-like_NTP_Trfase"/>
</dbReference>
<accession>A0ABS4STA7</accession>
<keyword evidence="1" id="KW-0808">Transferase</keyword>
<dbReference type="PANTHER" id="PTHR43584">
    <property type="entry name" value="NUCLEOTIDYL TRANSFERASE"/>
    <property type="match status" value="1"/>
</dbReference>
<dbReference type="SUPFAM" id="SSF53448">
    <property type="entry name" value="Nucleotide-diphospho-sugar transferases"/>
    <property type="match status" value="1"/>
</dbReference>
<proteinExistence type="predicted"/>
<dbReference type="Proteomes" id="UP000781958">
    <property type="component" value="Unassembled WGS sequence"/>
</dbReference>
<dbReference type="GO" id="GO:0016301">
    <property type="term" value="F:kinase activity"/>
    <property type="evidence" value="ECO:0007669"/>
    <property type="project" value="UniProtKB-KW"/>
</dbReference>
<keyword evidence="2" id="KW-0548">Nucleotidyltransferase</keyword>
<evidence type="ECO:0000256" key="2">
    <source>
        <dbReference type="ARBA" id="ARBA00022695"/>
    </source>
</evidence>
<evidence type="ECO:0000313" key="6">
    <source>
        <dbReference type="Proteomes" id="UP000781958"/>
    </source>
</evidence>
<dbReference type="RefSeq" id="WP_209770403.1">
    <property type="nucleotide sequence ID" value="NZ_JAGINP010000024.1"/>
</dbReference>